<dbReference type="Pfam" id="PF00651">
    <property type="entry name" value="BTB"/>
    <property type="match status" value="1"/>
</dbReference>
<dbReference type="OMA" id="DWIRHES"/>
<evidence type="ECO:0000256" key="4">
    <source>
        <dbReference type="ARBA" id="ARBA00022737"/>
    </source>
</evidence>
<dbReference type="InterPro" id="IPR011705">
    <property type="entry name" value="BACK"/>
</dbReference>
<evidence type="ECO:0000256" key="8">
    <source>
        <dbReference type="SAM" id="MobiDB-lite"/>
    </source>
</evidence>
<dbReference type="GO" id="GO:0016567">
    <property type="term" value="P:protein ubiquitination"/>
    <property type="evidence" value="ECO:0007669"/>
    <property type="project" value="UniProtKB-UniPathway"/>
</dbReference>
<keyword evidence="11" id="KW-1185">Reference proteome</keyword>
<dbReference type="UniPathway" id="UPA00143"/>
<dbReference type="GO" id="GO:0003779">
    <property type="term" value="F:actin binding"/>
    <property type="evidence" value="ECO:0007669"/>
    <property type="project" value="UniProtKB-KW"/>
</dbReference>
<keyword evidence="6" id="KW-0009">Actin-binding</keyword>
<dbReference type="SMART" id="SM00612">
    <property type="entry name" value="Kelch"/>
    <property type="match status" value="4"/>
</dbReference>
<evidence type="ECO:0000313" key="10">
    <source>
        <dbReference type="EMBL" id="TRY68736.1"/>
    </source>
</evidence>
<evidence type="ECO:0000259" key="9">
    <source>
        <dbReference type="PROSITE" id="PS50097"/>
    </source>
</evidence>
<organism evidence="10 11">
    <name type="scientific">Tigriopus californicus</name>
    <name type="common">Marine copepod</name>
    <dbReference type="NCBI Taxonomy" id="6832"/>
    <lineage>
        <taxon>Eukaryota</taxon>
        <taxon>Metazoa</taxon>
        <taxon>Ecdysozoa</taxon>
        <taxon>Arthropoda</taxon>
        <taxon>Crustacea</taxon>
        <taxon>Multicrustacea</taxon>
        <taxon>Hexanauplia</taxon>
        <taxon>Copepoda</taxon>
        <taxon>Harpacticoida</taxon>
        <taxon>Harpacticidae</taxon>
        <taxon>Tigriopus</taxon>
    </lineage>
</organism>
<gene>
    <name evidence="10" type="ORF">TCAL_10748</name>
</gene>
<dbReference type="EMBL" id="VCGU01000010">
    <property type="protein sequence ID" value="TRY68736.1"/>
    <property type="molecule type" value="Genomic_DNA"/>
</dbReference>
<dbReference type="STRING" id="6832.A0A553NTH7"/>
<evidence type="ECO:0000256" key="1">
    <source>
        <dbReference type="ARBA" id="ARBA00004906"/>
    </source>
</evidence>
<evidence type="ECO:0000256" key="2">
    <source>
        <dbReference type="ARBA" id="ARBA00013699"/>
    </source>
</evidence>
<proteinExistence type="predicted"/>
<dbReference type="SUPFAM" id="SSF54695">
    <property type="entry name" value="POZ domain"/>
    <property type="match status" value="1"/>
</dbReference>
<dbReference type="Gene3D" id="3.30.710.10">
    <property type="entry name" value="Potassium Channel Kv1.1, Chain A"/>
    <property type="match status" value="1"/>
</dbReference>
<dbReference type="InterPro" id="IPR015915">
    <property type="entry name" value="Kelch-typ_b-propeller"/>
</dbReference>
<comment type="pathway">
    <text evidence="1">Protein modification; protein ubiquitination.</text>
</comment>
<dbReference type="PROSITE" id="PS50097">
    <property type="entry name" value="BTB"/>
    <property type="match status" value="1"/>
</dbReference>
<keyword evidence="3" id="KW-0880">Kelch repeat</keyword>
<feature type="compositionally biased region" description="Gly residues" evidence="8">
    <location>
        <begin position="89"/>
        <end position="104"/>
    </location>
</feature>
<protein>
    <recommendedName>
        <fullName evidence="2">Kelch-like protein diablo</fullName>
    </recommendedName>
</protein>
<dbReference type="InterPro" id="IPR017096">
    <property type="entry name" value="BTB-kelch_protein"/>
</dbReference>
<comment type="caution">
    <text evidence="10">The sequence shown here is derived from an EMBL/GenBank/DDBJ whole genome shotgun (WGS) entry which is preliminary data.</text>
</comment>
<name>A0A553NTH7_TIGCA</name>
<evidence type="ECO:0000256" key="5">
    <source>
        <dbReference type="ARBA" id="ARBA00022786"/>
    </source>
</evidence>
<dbReference type="PANTHER" id="PTHR24412:SF489">
    <property type="entry name" value="RING FINGER DOMAIN AND KELCH REPEAT-CONTAINING PROTEIN DDB_G0271372"/>
    <property type="match status" value="1"/>
</dbReference>
<dbReference type="PANTHER" id="PTHR24412">
    <property type="entry name" value="KELCH PROTEIN"/>
    <property type="match status" value="1"/>
</dbReference>
<dbReference type="SUPFAM" id="SSF117281">
    <property type="entry name" value="Kelch motif"/>
    <property type="match status" value="2"/>
</dbReference>
<reference evidence="10 11" key="1">
    <citation type="journal article" date="2018" name="Nat. Ecol. Evol.">
        <title>Genomic signatures of mitonuclear coevolution across populations of Tigriopus californicus.</title>
        <authorList>
            <person name="Barreto F.S."/>
            <person name="Watson E.T."/>
            <person name="Lima T.G."/>
            <person name="Willett C.S."/>
            <person name="Edmands S."/>
            <person name="Li W."/>
            <person name="Burton R.S."/>
        </authorList>
    </citation>
    <scope>NUCLEOTIDE SEQUENCE [LARGE SCALE GENOMIC DNA]</scope>
    <source>
        <strain evidence="10 11">San Diego</strain>
    </source>
</reference>
<dbReference type="Pfam" id="PF01344">
    <property type="entry name" value="Kelch_1"/>
    <property type="match status" value="3"/>
</dbReference>
<dbReference type="Gene3D" id="1.25.40.420">
    <property type="match status" value="1"/>
</dbReference>
<evidence type="ECO:0000313" key="11">
    <source>
        <dbReference type="Proteomes" id="UP000318571"/>
    </source>
</evidence>
<dbReference type="Proteomes" id="UP000318571">
    <property type="component" value="Chromosome 1"/>
</dbReference>
<sequence>MGPLAGNGYVHEDDDWDIELVVQGREIVVSEQLLVLHSKYFARVFGQLDSEQDTVVLKRDLGLDPLSRDRDQEPDEGNVQSNASNVSGGCDGGGGGGSGSGSGSSDGSIPTSSTGEPLTQISHATMATLVEFFYSGNLQIAEHNVKHLMEASDLLAIESVDKQCFTFLASNVSISNCVKRFIVADGKPAWRKLAKKLLHFIQLHFDSLMKLTQIYQLTSHHQFKRILAGERLAVPREEKTLEAVLEWVQYESERYIHLYTLLQEVQWPLVKSRETLINALKDPYISYEERCINLVYEALQYQELGYEQKLEFWKDPVRGKKPNRWPKLLAALPYAGQLIECFDFETLTWAPLTNKPTADTFGAEMCYLDGKIYTLGGVQMKTVDQFDVETTQWAVEFPSLLQYRVAHGVTSDDERIYVTGGSAKASRDFGPGLNEMEILQSCSSSPGSSSNTNTNTTTTSNSISAAKWIMGSSMDVGRSYLASALLHEPDDPRHAGDLFVVGGCLTETVSTAEVYDSRTRKWRTIANTLSKRDSLALVSLDGELYAVGGFNNLENKYLKSAERYDPTTDTWTEINSMQVGRRSPGVVRHKGKIYAVGGMGESEDLKSVEVYDVFQDQWKKFPHPMRDTCGEF</sequence>
<dbReference type="InterPro" id="IPR006652">
    <property type="entry name" value="Kelch_1"/>
</dbReference>
<accession>A0A553NTH7</accession>
<feature type="domain" description="BTB" evidence="9">
    <location>
        <begin position="16"/>
        <end position="142"/>
    </location>
</feature>
<dbReference type="InterPro" id="IPR000210">
    <property type="entry name" value="BTB/POZ_dom"/>
</dbReference>
<dbReference type="Gene3D" id="2.120.10.80">
    <property type="entry name" value="Kelch-type beta propeller"/>
    <property type="match status" value="2"/>
</dbReference>
<feature type="region of interest" description="Disordered" evidence="8">
    <location>
        <begin position="65"/>
        <end position="117"/>
    </location>
</feature>
<comment type="function">
    <text evidence="7">Probable substrate-specific adapter of an E3 ubiquitin-protein ligase complex which mediates the ubiquitination and subsequent proteasomal degradation of target proteins. May have a role in synapse differentiation and growth.</text>
</comment>
<dbReference type="SMART" id="SM00225">
    <property type="entry name" value="BTB"/>
    <property type="match status" value="1"/>
</dbReference>
<keyword evidence="4" id="KW-0677">Repeat</keyword>
<dbReference type="Pfam" id="PF07707">
    <property type="entry name" value="BACK"/>
    <property type="match status" value="1"/>
</dbReference>
<dbReference type="AlphaFoldDB" id="A0A553NTH7"/>
<evidence type="ECO:0000256" key="6">
    <source>
        <dbReference type="ARBA" id="ARBA00023203"/>
    </source>
</evidence>
<dbReference type="InterPro" id="IPR011333">
    <property type="entry name" value="SKP1/BTB/POZ_sf"/>
</dbReference>
<dbReference type="PIRSF" id="PIRSF037037">
    <property type="entry name" value="Kelch-like_protein_gigaxonin"/>
    <property type="match status" value="1"/>
</dbReference>
<evidence type="ECO:0000256" key="7">
    <source>
        <dbReference type="ARBA" id="ARBA00043912"/>
    </source>
</evidence>
<evidence type="ECO:0000256" key="3">
    <source>
        <dbReference type="ARBA" id="ARBA00022441"/>
    </source>
</evidence>
<keyword evidence="5" id="KW-0833">Ubl conjugation pathway</keyword>
<feature type="compositionally biased region" description="Low complexity" evidence="8">
    <location>
        <begin position="105"/>
        <end position="115"/>
    </location>
</feature>
<dbReference type="SMART" id="SM00875">
    <property type="entry name" value="BACK"/>
    <property type="match status" value="1"/>
</dbReference>